<dbReference type="STRING" id="644358.A0A0C4E363"/>
<feature type="region of interest" description="Disordered" evidence="8">
    <location>
        <begin position="1"/>
        <end position="24"/>
    </location>
</feature>
<dbReference type="GO" id="GO:0004146">
    <property type="term" value="F:dihydrofolate reductase activity"/>
    <property type="evidence" value="ECO:0007669"/>
    <property type="project" value="UniProtKB-EC"/>
</dbReference>
<dbReference type="PANTHER" id="PTHR48069:SF3">
    <property type="entry name" value="DIHYDROFOLATE REDUCTASE"/>
    <property type="match status" value="1"/>
</dbReference>
<dbReference type="PANTHER" id="PTHR48069">
    <property type="entry name" value="DIHYDROFOLATE REDUCTASE"/>
    <property type="match status" value="1"/>
</dbReference>
<dbReference type="GO" id="GO:0046654">
    <property type="term" value="P:tetrahydrofolate biosynthetic process"/>
    <property type="evidence" value="ECO:0007669"/>
    <property type="project" value="UniProtKB-UniPathway"/>
</dbReference>
<dbReference type="InterPro" id="IPR017925">
    <property type="entry name" value="DHFR_CS"/>
</dbReference>
<evidence type="ECO:0000256" key="3">
    <source>
        <dbReference type="ARBA" id="ARBA00018886"/>
    </source>
</evidence>
<comment type="pathway">
    <text evidence="1">Cofactor biosynthesis; tetrahydrofolate biosynthesis; 5,6,7,8-tetrahydrofolate from 7,8-dihydrofolate: step 1/1.</text>
</comment>
<dbReference type="GO" id="GO:0046655">
    <property type="term" value="P:folic acid metabolic process"/>
    <property type="evidence" value="ECO:0007669"/>
    <property type="project" value="TreeGrafter"/>
</dbReference>
<dbReference type="AlphaFoldDB" id="A0A0C4E363"/>
<dbReference type="Pfam" id="PF00186">
    <property type="entry name" value="DHFR_1"/>
    <property type="match status" value="1"/>
</dbReference>
<reference evidence="12" key="1">
    <citation type="submission" date="2010-05" db="EMBL/GenBank/DDBJ databases">
        <title>The genome sequence of Magnaporthe poae strain ATCC 64411.</title>
        <authorList>
            <person name="Ma L.-J."/>
            <person name="Dead R."/>
            <person name="Young S."/>
            <person name="Zeng Q."/>
            <person name="Koehrsen M."/>
            <person name="Alvarado L."/>
            <person name="Berlin A."/>
            <person name="Chapman S.B."/>
            <person name="Chen Z."/>
            <person name="Freedman E."/>
            <person name="Gellesch M."/>
            <person name="Goldberg J."/>
            <person name="Griggs A."/>
            <person name="Gujja S."/>
            <person name="Heilman E.R."/>
            <person name="Heiman D."/>
            <person name="Hepburn T."/>
            <person name="Howarth C."/>
            <person name="Jen D."/>
            <person name="Larson L."/>
            <person name="Mehta T."/>
            <person name="Neiman D."/>
            <person name="Pearson M."/>
            <person name="Roberts A."/>
            <person name="Saif S."/>
            <person name="Shea T."/>
            <person name="Shenoy N."/>
            <person name="Sisk P."/>
            <person name="Stolte C."/>
            <person name="Sykes S."/>
            <person name="Walk T."/>
            <person name="White J."/>
            <person name="Yandava C."/>
            <person name="Haas B."/>
            <person name="Nusbaum C."/>
            <person name="Birren B."/>
        </authorList>
    </citation>
    <scope>NUCLEOTIDE SEQUENCE [LARGE SCALE GENOMIC DNA]</scope>
    <source>
        <strain evidence="12">ATCC 64411 / 73-15</strain>
    </source>
</reference>
<evidence type="ECO:0000313" key="11">
    <source>
        <dbReference type="EnsemblFungi" id="MAPG_06855T0"/>
    </source>
</evidence>
<evidence type="ECO:0000256" key="4">
    <source>
        <dbReference type="ARBA" id="ARBA00022563"/>
    </source>
</evidence>
<dbReference type="InterPro" id="IPR024072">
    <property type="entry name" value="DHFR-like_dom_sf"/>
</dbReference>
<reference evidence="10" key="2">
    <citation type="submission" date="2010-05" db="EMBL/GenBank/DDBJ databases">
        <title>The Genome Sequence of Magnaporthe poae strain ATCC 64411.</title>
        <authorList>
            <consortium name="The Broad Institute Genome Sequencing Platform"/>
            <consortium name="Broad Institute Genome Sequencing Center for Infectious Disease"/>
            <person name="Ma L.-J."/>
            <person name="Dead R."/>
            <person name="Young S."/>
            <person name="Zeng Q."/>
            <person name="Koehrsen M."/>
            <person name="Alvarado L."/>
            <person name="Berlin A."/>
            <person name="Chapman S.B."/>
            <person name="Chen Z."/>
            <person name="Freedman E."/>
            <person name="Gellesch M."/>
            <person name="Goldberg J."/>
            <person name="Griggs A."/>
            <person name="Gujja S."/>
            <person name="Heilman E.R."/>
            <person name="Heiman D."/>
            <person name="Hepburn T."/>
            <person name="Howarth C."/>
            <person name="Jen D."/>
            <person name="Larson L."/>
            <person name="Mehta T."/>
            <person name="Neiman D."/>
            <person name="Pearson M."/>
            <person name="Roberts A."/>
            <person name="Saif S."/>
            <person name="Shea T."/>
            <person name="Shenoy N."/>
            <person name="Sisk P."/>
            <person name="Stolte C."/>
            <person name="Sykes S."/>
            <person name="Walk T."/>
            <person name="White J."/>
            <person name="Yandava C."/>
            <person name="Haas B."/>
            <person name="Nusbaum C."/>
            <person name="Birren B."/>
        </authorList>
    </citation>
    <scope>NUCLEOTIDE SEQUENCE</scope>
    <source>
        <strain evidence="10">ATCC 64411</strain>
    </source>
</reference>
<dbReference type="InterPro" id="IPR001796">
    <property type="entry name" value="DHFR_dom"/>
</dbReference>
<dbReference type="eggNOG" id="KOG1324">
    <property type="taxonomic scope" value="Eukaryota"/>
</dbReference>
<evidence type="ECO:0000259" key="9">
    <source>
        <dbReference type="PROSITE" id="PS51330"/>
    </source>
</evidence>
<dbReference type="SUPFAM" id="SSF53597">
    <property type="entry name" value="Dihydrofolate reductase-like"/>
    <property type="match status" value="1"/>
</dbReference>
<reference evidence="11" key="4">
    <citation type="journal article" date="2015" name="G3 (Bethesda)">
        <title>Genome sequences of three phytopathogenic species of the Magnaporthaceae family of fungi.</title>
        <authorList>
            <person name="Okagaki L.H."/>
            <person name="Nunes C.C."/>
            <person name="Sailsbery J."/>
            <person name="Clay B."/>
            <person name="Brown D."/>
            <person name="John T."/>
            <person name="Oh Y."/>
            <person name="Young N."/>
            <person name="Fitzgerald M."/>
            <person name="Haas B.J."/>
            <person name="Zeng Q."/>
            <person name="Young S."/>
            <person name="Adiconis X."/>
            <person name="Fan L."/>
            <person name="Levin J.Z."/>
            <person name="Mitchell T.K."/>
            <person name="Okubara P.A."/>
            <person name="Farman M.L."/>
            <person name="Kohn L.M."/>
            <person name="Birren B."/>
            <person name="Ma L.-J."/>
            <person name="Dean R.A."/>
        </authorList>
    </citation>
    <scope>NUCLEOTIDE SEQUENCE</scope>
    <source>
        <strain evidence="11">ATCC 64411 / 73-15</strain>
    </source>
</reference>
<keyword evidence="4" id="KW-0554">One-carbon metabolism</keyword>
<dbReference type="OrthoDB" id="414698at2759"/>
<keyword evidence="5" id="KW-0521">NADP</keyword>
<proteinExistence type="inferred from homology"/>
<dbReference type="UniPathway" id="UPA00077">
    <property type="reaction ID" value="UER00158"/>
</dbReference>
<dbReference type="PROSITE" id="PS00075">
    <property type="entry name" value="DHFR_1"/>
    <property type="match status" value="1"/>
</dbReference>
<feature type="domain" description="DHFR" evidence="9">
    <location>
        <begin position="30"/>
        <end position="253"/>
    </location>
</feature>
<dbReference type="EMBL" id="GL876970">
    <property type="protein sequence ID" value="KLU87864.1"/>
    <property type="molecule type" value="Genomic_DNA"/>
</dbReference>
<dbReference type="EC" id="1.5.1.3" evidence="2"/>
<evidence type="ECO:0000313" key="10">
    <source>
        <dbReference type="EMBL" id="KLU87864.1"/>
    </source>
</evidence>
<evidence type="ECO:0000256" key="7">
    <source>
        <dbReference type="RuleBase" id="RU004474"/>
    </source>
</evidence>
<organism evidence="11 12">
    <name type="scientific">Magnaporthiopsis poae (strain ATCC 64411 / 73-15)</name>
    <name type="common">Kentucky bluegrass fungus</name>
    <name type="synonym">Magnaporthe poae</name>
    <dbReference type="NCBI Taxonomy" id="644358"/>
    <lineage>
        <taxon>Eukaryota</taxon>
        <taxon>Fungi</taxon>
        <taxon>Dikarya</taxon>
        <taxon>Ascomycota</taxon>
        <taxon>Pezizomycotina</taxon>
        <taxon>Sordariomycetes</taxon>
        <taxon>Sordariomycetidae</taxon>
        <taxon>Magnaporthales</taxon>
        <taxon>Magnaporthaceae</taxon>
        <taxon>Magnaporthiopsis</taxon>
    </lineage>
</organism>
<evidence type="ECO:0000313" key="12">
    <source>
        <dbReference type="Proteomes" id="UP000011715"/>
    </source>
</evidence>
<dbReference type="GO" id="GO:0046452">
    <property type="term" value="P:dihydrofolate metabolic process"/>
    <property type="evidence" value="ECO:0007669"/>
    <property type="project" value="TreeGrafter"/>
</dbReference>
<dbReference type="Proteomes" id="UP000011715">
    <property type="component" value="Unassembled WGS sequence"/>
</dbReference>
<evidence type="ECO:0000256" key="5">
    <source>
        <dbReference type="ARBA" id="ARBA00022857"/>
    </source>
</evidence>
<name>A0A0C4E363_MAGP6</name>
<sequence>MAASTDAGAETAATTNPDAPPPVSSAAAMDLTLIVAATRTMGIGRAGTLPWTGLKREMAYFARVTKRAPPTSPPGAINAVVMGRKTWDSIPPRFRPLRGRLNVVLSRSFTAAAPAAATGEEEGQSSSSSPVVHARSLPEALEYLARRRGEQTQTHRAPPPLARVFVMGGAQIYDAALALRDPAVGTVRRVLLTSVLTDFELGEDDGAGAEADEGFGPWRRASKEQLDAWTGETVPEGVQEENGTSYEFQMWEREVEETA</sequence>
<evidence type="ECO:0000256" key="1">
    <source>
        <dbReference type="ARBA" id="ARBA00004903"/>
    </source>
</evidence>
<accession>A0A0C4E363</accession>
<comment type="similarity">
    <text evidence="7">Belongs to the dihydrofolate reductase family.</text>
</comment>
<reference evidence="10" key="3">
    <citation type="submission" date="2011-03" db="EMBL/GenBank/DDBJ databases">
        <title>Annotation of Magnaporthe poae ATCC 64411.</title>
        <authorList>
            <person name="Ma L.-J."/>
            <person name="Dead R."/>
            <person name="Young S.K."/>
            <person name="Zeng Q."/>
            <person name="Gargeya S."/>
            <person name="Fitzgerald M."/>
            <person name="Haas B."/>
            <person name="Abouelleil A."/>
            <person name="Alvarado L."/>
            <person name="Arachchi H.M."/>
            <person name="Berlin A."/>
            <person name="Brown A."/>
            <person name="Chapman S.B."/>
            <person name="Chen Z."/>
            <person name="Dunbar C."/>
            <person name="Freedman E."/>
            <person name="Gearin G."/>
            <person name="Gellesch M."/>
            <person name="Goldberg J."/>
            <person name="Griggs A."/>
            <person name="Gujja S."/>
            <person name="Heiman D."/>
            <person name="Howarth C."/>
            <person name="Larson L."/>
            <person name="Lui A."/>
            <person name="MacDonald P.J.P."/>
            <person name="Mehta T."/>
            <person name="Montmayeur A."/>
            <person name="Murphy C."/>
            <person name="Neiman D."/>
            <person name="Pearson M."/>
            <person name="Priest M."/>
            <person name="Roberts A."/>
            <person name="Saif S."/>
            <person name="Shea T."/>
            <person name="Shenoy N."/>
            <person name="Sisk P."/>
            <person name="Stolte C."/>
            <person name="Sykes S."/>
            <person name="Yandava C."/>
            <person name="Wortman J."/>
            <person name="Nusbaum C."/>
            <person name="Birren B."/>
        </authorList>
    </citation>
    <scope>NUCLEOTIDE SEQUENCE</scope>
    <source>
        <strain evidence="10">ATCC 64411</strain>
    </source>
</reference>
<dbReference type="EMBL" id="ADBL01001650">
    <property type="status" value="NOT_ANNOTATED_CDS"/>
    <property type="molecule type" value="Genomic_DNA"/>
</dbReference>
<gene>
    <name evidence="10" type="ORF">MAPG_06855</name>
</gene>
<reference evidence="11" key="5">
    <citation type="submission" date="2015-06" db="UniProtKB">
        <authorList>
            <consortium name="EnsemblFungi"/>
        </authorList>
    </citation>
    <scope>IDENTIFICATION</scope>
    <source>
        <strain evidence="11">ATCC 64411</strain>
    </source>
</reference>
<evidence type="ECO:0000256" key="6">
    <source>
        <dbReference type="ARBA" id="ARBA00023002"/>
    </source>
</evidence>
<dbReference type="OMA" id="QYEFQMW"/>
<feature type="compositionally biased region" description="Low complexity" evidence="8">
    <location>
        <begin position="1"/>
        <end position="17"/>
    </location>
</feature>
<dbReference type="VEuPathDB" id="FungiDB:MAPG_06855"/>
<dbReference type="CDD" id="cd00209">
    <property type="entry name" value="DHFR"/>
    <property type="match status" value="1"/>
</dbReference>
<dbReference type="PROSITE" id="PS51330">
    <property type="entry name" value="DHFR_2"/>
    <property type="match status" value="1"/>
</dbReference>
<evidence type="ECO:0000256" key="2">
    <source>
        <dbReference type="ARBA" id="ARBA00012856"/>
    </source>
</evidence>
<dbReference type="EnsemblFungi" id="MAPG_06855T0">
    <property type="protein sequence ID" value="MAPG_06855T0"/>
    <property type="gene ID" value="MAPG_06855"/>
</dbReference>
<protein>
    <recommendedName>
        <fullName evidence="3">Dihydrofolate reductase</fullName>
        <ecNumber evidence="2">1.5.1.3</ecNumber>
    </recommendedName>
</protein>
<dbReference type="Gene3D" id="3.40.430.10">
    <property type="entry name" value="Dihydrofolate Reductase, subunit A"/>
    <property type="match status" value="1"/>
</dbReference>
<evidence type="ECO:0000256" key="8">
    <source>
        <dbReference type="SAM" id="MobiDB-lite"/>
    </source>
</evidence>
<dbReference type="PRINTS" id="PR00070">
    <property type="entry name" value="DHFR"/>
</dbReference>
<dbReference type="GO" id="GO:0050661">
    <property type="term" value="F:NADP binding"/>
    <property type="evidence" value="ECO:0007669"/>
    <property type="project" value="InterPro"/>
</dbReference>
<dbReference type="GO" id="GO:0005739">
    <property type="term" value="C:mitochondrion"/>
    <property type="evidence" value="ECO:0007669"/>
    <property type="project" value="TreeGrafter"/>
</dbReference>
<dbReference type="GO" id="GO:0006730">
    <property type="term" value="P:one-carbon metabolic process"/>
    <property type="evidence" value="ECO:0007669"/>
    <property type="project" value="UniProtKB-KW"/>
</dbReference>
<keyword evidence="12" id="KW-1185">Reference proteome</keyword>
<dbReference type="InterPro" id="IPR012259">
    <property type="entry name" value="DHFR"/>
</dbReference>
<keyword evidence="6" id="KW-0560">Oxidoreductase</keyword>